<evidence type="ECO:0008006" key="8">
    <source>
        <dbReference type="Google" id="ProtNLM"/>
    </source>
</evidence>
<evidence type="ECO:0000256" key="1">
    <source>
        <dbReference type="ARBA" id="ARBA00004370"/>
    </source>
</evidence>
<comment type="caution">
    <text evidence="6">The sequence shown here is derived from an EMBL/GenBank/DDBJ whole genome shotgun (WGS) entry which is preliminary data.</text>
</comment>
<dbReference type="InterPro" id="IPR023352">
    <property type="entry name" value="MAPEG-like_dom_sf"/>
</dbReference>
<comment type="subcellular location">
    <subcellularLocation>
        <location evidence="1">Membrane</location>
    </subcellularLocation>
</comment>
<gene>
    <name evidence="6" type="ORF">SGCZBJ_06025</name>
</gene>
<feature type="transmembrane region" description="Helical" evidence="5">
    <location>
        <begin position="74"/>
        <end position="91"/>
    </location>
</feature>
<evidence type="ECO:0000256" key="5">
    <source>
        <dbReference type="SAM" id="Phobius"/>
    </source>
</evidence>
<proteinExistence type="predicted"/>
<dbReference type="GO" id="GO:0016020">
    <property type="term" value="C:membrane"/>
    <property type="evidence" value="ECO:0007669"/>
    <property type="project" value="UniProtKB-SubCell"/>
</dbReference>
<keyword evidence="4 5" id="KW-0472">Membrane</keyword>
<accession>A0A2N5DPD1</accession>
<dbReference type="PANTHER" id="PTHR35814:SF1">
    <property type="entry name" value="GLUTATHIONE S-TRANSFERASE-RELATED"/>
    <property type="match status" value="1"/>
</dbReference>
<feature type="transmembrane region" description="Helical" evidence="5">
    <location>
        <begin position="103"/>
        <end position="124"/>
    </location>
</feature>
<dbReference type="InterPro" id="IPR001129">
    <property type="entry name" value="Membr-assoc_MAPEG"/>
</dbReference>
<dbReference type="AlphaFoldDB" id="A0A2N5DPD1"/>
<evidence type="ECO:0000256" key="3">
    <source>
        <dbReference type="ARBA" id="ARBA00022989"/>
    </source>
</evidence>
<reference evidence="6 7" key="1">
    <citation type="submission" date="2017-12" db="EMBL/GenBank/DDBJ databases">
        <title>The genome sequence of Caulobacter sp. 410.</title>
        <authorList>
            <person name="Gao J."/>
            <person name="Mao X."/>
            <person name="Sun J."/>
        </authorList>
    </citation>
    <scope>NUCLEOTIDE SEQUENCE [LARGE SCALE GENOMIC DNA]</scope>
    <source>
        <strain evidence="6 7">410</strain>
    </source>
</reference>
<evidence type="ECO:0000313" key="7">
    <source>
        <dbReference type="Proteomes" id="UP000234479"/>
    </source>
</evidence>
<keyword evidence="2 5" id="KW-0812">Transmembrane</keyword>
<dbReference type="Proteomes" id="UP000234479">
    <property type="component" value="Unassembled WGS sequence"/>
</dbReference>
<organism evidence="6 7">
    <name type="scientific">Caulobacter zeae</name>
    <dbReference type="NCBI Taxonomy" id="2055137"/>
    <lineage>
        <taxon>Bacteria</taxon>
        <taxon>Pseudomonadati</taxon>
        <taxon>Pseudomonadota</taxon>
        <taxon>Alphaproteobacteria</taxon>
        <taxon>Caulobacterales</taxon>
        <taxon>Caulobacteraceae</taxon>
        <taxon>Caulobacter</taxon>
    </lineage>
</organism>
<evidence type="ECO:0000256" key="2">
    <source>
        <dbReference type="ARBA" id="ARBA00022692"/>
    </source>
</evidence>
<evidence type="ECO:0000256" key="4">
    <source>
        <dbReference type="ARBA" id="ARBA00023136"/>
    </source>
</evidence>
<feature type="transmembrane region" description="Helical" evidence="5">
    <location>
        <begin position="6"/>
        <end position="27"/>
    </location>
</feature>
<dbReference type="PANTHER" id="PTHR35814">
    <property type="match status" value="1"/>
</dbReference>
<dbReference type="Pfam" id="PF01124">
    <property type="entry name" value="MAPEG"/>
    <property type="match status" value="1"/>
</dbReference>
<evidence type="ECO:0000313" key="6">
    <source>
        <dbReference type="EMBL" id="PLR27909.1"/>
    </source>
</evidence>
<sequence length="125" mass="13128">MADLPITSLFAGGFALALVGLSLMVTLRRVKTTILLGEGDDVSLRRRVRAQANFIEYVPLGFIVLALIELRGLPAVAILSLGTALAVGRLLHAVGMYRDTPVLRGLGILATYGVLAGGGLILFAL</sequence>
<keyword evidence="3 5" id="KW-1133">Transmembrane helix</keyword>
<dbReference type="RefSeq" id="WP_101717106.1">
    <property type="nucleotide sequence ID" value="NZ_PJRS01000011.1"/>
</dbReference>
<dbReference type="OrthoDB" id="7630838at2"/>
<name>A0A2N5DPD1_9CAUL</name>
<feature type="transmembrane region" description="Helical" evidence="5">
    <location>
        <begin position="48"/>
        <end position="68"/>
    </location>
</feature>
<dbReference type="Gene3D" id="1.20.120.550">
    <property type="entry name" value="Membrane associated eicosanoid/glutathione metabolism-like domain"/>
    <property type="match status" value="1"/>
</dbReference>
<dbReference type="EMBL" id="PJRS01000011">
    <property type="protein sequence ID" value="PLR27909.1"/>
    <property type="molecule type" value="Genomic_DNA"/>
</dbReference>
<keyword evidence="7" id="KW-1185">Reference proteome</keyword>
<dbReference type="SUPFAM" id="SSF161084">
    <property type="entry name" value="MAPEG domain-like"/>
    <property type="match status" value="1"/>
</dbReference>
<protein>
    <recommendedName>
        <fullName evidence="8">Glutathione metabolism protein</fullName>
    </recommendedName>
</protein>